<protein>
    <submittedName>
        <fullName evidence="2">Uncharacterized protein</fullName>
    </submittedName>
</protein>
<dbReference type="Proteomes" id="UP000479710">
    <property type="component" value="Unassembled WGS sequence"/>
</dbReference>
<gene>
    <name evidence="2" type="ORF">E2562_027703</name>
</gene>
<evidence type="ECO:0000313" key="2">
    <source>
        <dbReference type="EMBL" id="KAF0903418.1"/>
    </source>
</evidence>
<sequence length="94" mass="9753">MGMDLGEIGREAAVPKRPFEVWERAREGISVAFAATSSAAKQIKEVAQIEQLVVGTSPFSDADRVGGEGASADGVDRGGATAAVPLCRPKPQVE</sequence>
<evidence type="ECO:0000256" key="1">
    <source>
        <dbReference type="SAM" id="MobiDB-lite"/>
    </source>
</evidence>
<dbReference type="EMBL" id="SPHZ02000008">
    <property type="protein sequence ID" value="KAF0903418.1"/>
    <property type="molecule type" value="Genomic_DNA"/>
</dbReference>
<accession>A0A6G1CSF6</accession>
<proteinExistence type="predicted"/>
<dbReference type="AlphaFoldDB" id="A0A6G1CSF6"/>
<keyword evidence="3" id="KW-1185">Reference proteome</keyword>
<name>A0A6G1CSF6_9ORYZ</name>
<organism evidence="2 3">
    <name type="scientific">Oryza meyeriana var. granulata</name>
    <dbReference type="NCBI Taxonomy" id="110450"/>
    <lineage>
        <taxon>Eukaryota</taxon>
        <taxon>Viridiplantae</taxon>
        <taxon>Streptophyta</taxon>
        <taxon>Embryophyta</taxon>
        <taxon>Tracheophyta</taxon>
        <taxon>Spermatophyta</taxon>
        <taxon>Magnoliopsida</taxon>
        <taxon>Liliopsida</taxon>
        <taxon>Poales</taxon>
        <taxon>Poaceae</taxon>
        <taxon>BOP clade</taxon>
        <taxon>Oryzoideae</taxon>
        <taxon>Oryzeae</taxon>
        <taxon>Oryzinae</taxon>
        <taxon>Oryza</taxon>
        <taxon>Oryza meyeriana</taxon>
    </lineage>
</organism>
<reference evidence="2 3" key="1">
    <citation type="submission" date="2019-11" db="EMBL/GenBank/DDBJ databases">
        <title>Whole genome sequence of Oryza granulata.</title>
        <authorList>
            <person name="Li W."/>
        </authorList>
    </citation>
    <scope>NUCLEOTIDE SEQUENCE [LARGE SCALE GENOMIC DNA]</scope>
    <source>
        <strain evidence="3">cv. Menghai</strain>
        <tissue evidence="2">Leaf</tissue>
    </source>
</reference>
<comment type="caution">
    <text evidence="2">The sequence shown here is derived from an EMBL/GenBank/DDBJ whole genome shotgun (WGS) entry which is preliminary data.</text>
</comment>
<feature type="region of interest" description="Disordered" evidence="1">
    <location>
        <begin position="58"/>
        <end position="94"/>
    </location>
</feature>
<evidence type="ECO:0000313" key="3">
    <source>
        <dbReference type="Proteomes" id="UP000479710"/>
    </source>
</evidence>